<evidence type="ECO:0000256" key="1">
    <source>
        <dbReference type="SAM" id="Phobius"/>
    </source>
</evidence>
<evidence type="ECO:0000313" key="2">
    <source>
        <dbReference type="EMBL" id="PTX60135.1"/>
    </source>
</evidence>
<dbReference type="EMBL" id="QBKT01000007">
    <property type="protein sequence ID" value="PTX60135.1"/>
    <property type="molecule type" value="Genomic_DNA"/>
</dbReference>
<dbReference type="Proteomes" id="UP000244090">
    <property type="component" value="Unassembled WGS sequence"/>
</dbReference>
<comment type="caution">
    <text evidence="2">The sequence shown here is derived from an EMBL/GenBank/DDBJ whole genome shotgun (WGS) entry which is preliminary data.</text>
</comment>
<keyword evidence="1" id="KW-0472">Membrane</keyword>
<protein>
    <recommendedName>
        <fullName evidence="4">RING-type E3 ubiquitin transferase</fullName>
    </recommendedName>
</protein>
<dbReference type="OrthoDB" id="1116096at2"/>
<evidence type="ECO:0000313" key="3">
    <source>
        <dbReference type="Proteomes" id="UP000244090"/>
    </source>
</evidence>
<sequence length="232" mass="26851">MENYSEYIIPAILVVAVILIIVISYYYSPKSRIMRQLKKVRRKPIHSVRENEYVKIVGKAKNKTSVTPLSAPLSKRPCVYYHVKVEKKGDKSWHTIIDDILFQDFYIQTTSESALVELNLTRKKQKLVHLVADHNAKSGFLKDADNTLEQYLQQHNKKSTNFLGLNRTLRYTERIIEIDEEIAVMGIGKWKTIDTPLDSYSDSRIVTLSGTEKQKLLVTDEPKAMEPVRRKL</sequence>
<name>A0A2T6BVN0_9FLAO</name>
<organism evidence="2 3">
    <name type="scientific">Kordia periserrulae</name>
    <dbReference type="NCBI Taxonomy" id="701523"/>
    <lineage>
        <taxon>Bacteria</taxon>
        <taxon>Pseudomonadati</taxon>
        <taxon>Bacteroidota</taxon>
        <taxon>Flavobacteriia</taxon>
        <taxon>Flavobacteriales</taxon>
        <taxon>Flavobacteriaceae</taxon>
        <taxon>Kordia</taxon>
    </lineage>
</organism>
<reference evidence="2 3" key="1">
    <citation type="submission" date="2018-04" db="EMBL/GenBank/DDBJ databases">
        <title>Genomic Encyclopedia of Archaeal and Bacterial Type Strains, Phase II (KMG-II): from individual species to whole genera.</title>
        <authorList>
            <person name="Goeker M."/>
        </authorList>
    </citation>
    <scope>NUCLEOTIDE SEQUENCE [LARGE SCALE GENOMIC DNA]</scope>
    <source>
        <strain evidence="2 3">DSM 25731</strain>
    </source>
</reference>
<dbReference type="AlphaFoldDB" id="A0A2T6BVN0"/>
<accession>A0A2T6BVN0</accession>
<dbReference type="RefSeq" id="WP_108115743.1">
    <property type="nucleotide sequence ID" value="NZ_QBKT01000007.1"/>
</dbReference>
<keyword evidence="1" id="KW-1133">Transmembrane helix</keyword>
<proteinExistence type="predicted"/>
<keyword evidence="3" id="KW-1185">Reference proteome</keyword>
<keyword evidence="1" id="KW-0812">Transmembrane</keyword>
<evidence type="ECO:0008006" key="4">
    <source>
        <dbReference type="Google" id="ProtNLM"/>
    </source>
</evidence>
<feature type="transmembrane region" description="Helical" evidence="1">
    <location>
        <begin position="7"/>
        <end position="28"/>
    </location>
</feature>
<gene>
    <name evidence="2" type="ORF">C8N46_107141</name>
</gene>